<dbReference type="Pfam" id="PF03478">
    <property type="entry name" value="Beta-prop_KIB1-4"/>
    <property type="match status" value="1"/>
</dbReference>
<dbReference type="InterPro" id="IPR005174">
    <property type="entry name" value="KIB1-4_b-propeller"/>
</dbReference>
<evidence type="ECO:0000313" key="2">
    <source>
        <dbReference type="EMBL" id="KAJ4779424.1"/>
    </source>
</evidence>
<keyword evidence="3" id="KW-1185">Reference proteome</keyword>
<sequence>MADPCNIKELINTWIDEADKLVNDSVLCQRRELAGKSDQEVSIRIWTELPYDTLELVIRAIYRSKDYLKLIGACKKWRIFAREIMFSPRSNLPLLNPLPKKYTFPMLLQPHAQDSEVCYFYSIIKGKVHKIHVPELSNKWIIGSWRGWLATIDYHDVNQIRLLNPITKAQITLPPLSTLPEPITCSLNFQKIVVVSPNKVDVQSKLSNCVIVALITEEGFLHFCRIGDDRWEKIYPSIHCITDVIEFKGLLYAVDDRGNLFVVETSPFTKLTPVAVNLNCHGDDDRLYLVESSGDLLFLEI</sequence>
<dbReference type="Proteomes" id="UP001140206">
    <property type="component" value="Chromosome 3"/>
</dbReference>
<evidence type="ECO:0000313" key="3">
    <source>
        <dbReference type="Proteomes" id="UP001140206"/>
    </source>
</evidence>
<dbReference type="InterPro" id="IPR050942">
    <property type="entry name" value="F-box_BR-signaling"/>
</dbReference>
<comment type="caution">
    <text evidence="2">The sequence shown here is derived from an EMBL/GenBank/DDBJ whole genome shotgun (WGS) entry which is preliminary data.</text>
</comment>
<reference evidence="2" key="1">
    <citation type="submission" date="2022-08" db="EMBL/GenBank/DDBJ databases">
        <authorList>
            <person name="Marques A."/>
        </authorList>
    </citation>
    <scope>NUCLEOTIDE SEQUENCE</scope>
    <source>
        <strain evidence="2">RhyPub2mFocal</strain>
        <tissue evidence="2">Leaves</tissue>
    </source>
</reference>
<dbReference type="EMBL" id="JAMFTS010000003">
    <property type="protein sequence ID" value="KAJ4779424.1"/>
    <property type="molecule type" value="Genomic_DNA"/>
</dbReference>
<organism evidence="2 3">
    <name type="scientific">Rhynchospora pubera</name>
    <dbReference type="NCBI Taxonomy" id="906938"/>
    <lineage>
        <taxon>Eukaryota</taxon>
        <taxon>Viridiplantae</taxon>
        <taxon>Streptophyta</taxon>
        <taxon>Embryophyta</taxon>
        <taxon>Tracheophyta</taxon>
        <taxon>Spermatophyta</taxon>
        <taxon>Magnoliopsida</taxon>
        <taxon>Liliopsida</taxon>
        <taxon>Poales</taxon>
        <taxon>Cyperaceae</taxon>
        <taxon>Cyperoideae</taxon>
        <taxon>Rhynchosporeae</taxon>
        <taxon>Rhynchospora</taxon>
    </lineage>
</organism>
<name>A0AAV8EJG3_9POAL</name>
<evidence type="ECO:0000259" key="1">
    <source>
        <dbReference type="Pfam" id="PF03478"/>
    </source>
</evidence>
<protein>
    <submittedName>
        <fullName evidence="2">F-box protein skip23</fullName>
    </submittedName>
</protein>
<dbReference type="AlphaFoldDB" id="A0AAV8EJG3"/>
<accession>A0AAV8EJG3</accession>
<gene>
    <name evidence="2" type="ORF">LUZ62_063681</name>
</gene>
<proteinExistence type="predicted"/>
<dbReference type="PANTHER" id="PTHR44259">
    <property type="entry name" value="OS07G0183000 PROTEIN-RELATED"/>
    <property type="match status" value="1"/>
</dbReference>
<feature type="domain" description="KIB1-4 beta-propeller" evidence="1">
    <location>
        <begin position="120"/>
        <end position="298"/>
    </location>
</feature>